<dbReference type="PATRIC" id="fig|1450449.3.peg.2256"/>
<feature type="transmembrane region" description="Helical" evidence="9">
    <location>
        <begin position="9"/>
        <end position="30"/>
    </location>
</feature>
<comment type="similarity">
    <text evidence="3">Belongs to the bacterial sugar transferase family.</text>
</comment>
<feature type="transmembrane region" description="Helical" evidence="9">
    <location>
        <begin position="112"/>
        <end position="129"/>
    </location>
</feature>
<accession>A0A011NA61</accession>
<keyword evidence="12" id="KW-1185">Reference proteome</keyword>
<keyword evidence="5 11" id="KW-0808">Transferase</keyword>
<keyword evidence="7 9" id="KW-1133">Transmembrane helix</keyword>
<dbReference type="InterPro" id="IPR003362">
    <property type="entry name" value="Bact_transf"/>
</dbReference>
<comment type="subcellular location">
    <subcellularLocation>
        <location evidence="2">Cell membrane</location>
    </subcellularLocation>
    <subcellularLocation>
        <location evidence="1">Membrane</location>
        <topology evidence="1">Multi-pass membrane protein</topology>
    </subcellularLocation>
</comment>
<dbReference type="RefSeq" id="WP_042804485.1">
    <property type="nucleotide sequence ID" value="NZ_AVSP01000018.1"/>
</dbReference>
<keyword evidence="8 9" id="KW-0472">Membrane</keyword>
<feature type="transmembrane region" description="Helical" evidence="9">
    <location>
        <begin position="50"/>
        <end position="66"/>
    </location>
</feature>
<evidence type="ECO:0000256" key="9">
    <source>
        <dbReference type="SAM" id="Phobius"/>
    </source>
</evidence>
<dbReference type="NCBIfam" id="TIGR03025">
    <property type="entry name" value="EPS_sugtrans"/>
    <property type="match status" value="1"/>
</dbReference>
<keyword evidence="6 9" id="KW-0812">Transmembrane</keyword>
<gene>
    <name evidence="11" type="ORF">AK33_11305</name>
</gene>
<comment type="caution">
    <text evidence="11">The sequence shown here is derived from an EMBL/GenBank/DDBJ whole genome shotgun (WGS) entry which is preliminary data.</text>
</comment>
<dbReference type="GO" id="GO:0000271">
    <property type="term" value="P:polysaccharide biosynthetic process"/>
    <property type="evidence" value="ECO:0007669"/>
    <property type="project" value="InterPro"/>
</dbReference>
<dbReference type="Proteomes" id="UP000054123">
    <property type="component" value="Unassembled WGS sequence"/>
</dbReference>
<protein>
    <submittedName>
        <fullName evidence="11">UDP-phosphate galactose phosphotransferase</fullName>
    </submittedName>
</protein>
<proteinExistence type="inferred from homology"/>
<dbReference type="GO" id="GO:0005886">
    <property type="term" value="C:plasma membrane"/>
    <property type="evidence" value="ECO:0007669"/>
    <property type="project" value="UniProtKB-SubCell"/>
</dbReference>
<evidence type="ECO:0000256" key="8">
    <source>
        <dbReference type="ARBA" id="ARBA00023136"/>
    </source>
</evidence>
<evidence type="ECO:0000259" key="10">
    <source>
        <dbReference type="Pfam" id="PF02397"/>
    </source>
</evidence>
<reference evidence="11 12" key="1">
    <citation type="journal article" date="2014" name="Genome Announc.">
        <title>Genome Sequence of a Presumptive Mannheimia haemolytica Strain with an A1/A6-Cross-Reactive Serotype from a White-Tailed Deer (Odocoileus virginianus).</title>
        <authorList>
            <person name="Lawrence P.K."/>
            <person name="Bey R.F."/>
            <person name="Wiener B."/>
            <person name="Kittichotirat W."/>
            <person name="Bumgarner R.E."/>
        </authorList>
    </citation>
    <scope>NUCLEOTIDE SEQUENCE [LARGE SCALE GENOMIC DNA]</scope>
    <source>
        <strain evidence="11 12">PKL10</strain>
    </source>
</reference>
<evidence type="ECO:0000256" key="1">
    <source>
        <dbReference type="ARBA" id="ARBA00004141"/>
    </source>
</evidence>
<evidence type="ECO:0000313" key="12">
    <source>
        <dbReference type="Proteomes" id="UP000054123"/>
    </source>
</evidence>
<feature type="transmembrane region" description="Helical" evidence="9">
    <location>
        <begin position="87"/>
        <end position="106"/>
    </location>
</feature>
<evidence type="ECO:0000256" key="3">
    <source>
        <dbReference type="ARBA" id="ARBA00006464"/>
    </source>
</evidence>
<dbReference type="OrthoDB" id="9808602at2"/>
<evidence type="ECO:0000256" key="2">
    <source>
        <dbReference type="ARBA" id="ARBA00004236"/>
    </source>
</evidence>
<evidence type="ECO:0000256" key="7">
    <source>
        <dbReference type="ARBA" id="ARBA00022989"/>
    </source>
</evidence>
<dbReference type="EMBL" id="JANJ01000009">
    <property type="protein sequence ID" value="EXI61325.1"/>
    <property type="molecule type" value="Genomic_DNA"/>
</dbReference>
<dbReference type="NCBIfam" id="TIGR03022">
    <property type="entry name" value="WbaP_sugtrans"/>
    <property type="match status" value="1"/>
</dbReference>
<evidence type="ECO:0000256" key="4">
    <source>
        <dbReference type="ARBA" id="ARBA00022475"/>
    </source>
</evidence>
<sequence length="471" mass="54744">MSKHTVSKFIIASVDFILIFLSFIISLGITDILFGNNRYFLPNEQFDERVIIHLILSVFGVGWFWQRLRHYTYRKPLWFELKEILRTLIILAVFELAIIAFAKLYFSRYLWAGTWILALLLVPIGRIFTKKMLFKLGYFLKDTIIIGNGKNALDTYIALSKEAYLGLNIKGFVLTNPKNDITISTGVKIISSENLWENINPNNTQFVIVLEETEHEERLFWLRKLAKHQCRYISVIPTIRGLPLYSTDMSFLFSSEVMILRINNNLAKRSSRFIKRSVDIIGSITIILGLSPLLLTLYFLIKRDGGDVIYGHERIGRDGKIFKCLKFRSMVVNSKEVLAELLANDPIAKAEWEKDFKLKNDPRITKVGHFLRKTSLDELPQLFNVLKGEMSLVGPRPIVQEELERYQDDVSYYLMAKPGMTGLWQVSGRNDVDYETRVYFDSWYVKNWSLWNDIAILFKTINVVLKRDGAY</sequence>
<keyword evidence="4" id="KW-1003">Cell membrane</keyword>
<dbReference type="PANTHER" id="PTHR30576">
    <property type="entry name" value="COLANIC BIOSYNTHESIS UDP-GLUCOSE LIPID CARRIER TRANSFERASE"/>
    <property type="match status" value="1"/>
</dbReference>
<feature type="transmembrane region" description="Helical" evidence="9">
    <location>
        <begin position="278"/>
        <end position="301"/>
    </location>
</feature>
<evidence type="ECO:0000256" key="6">
    <source>
        <dbReference type="ARBA" id="ARBA00022692"/>
    </source>
</evidence>
<feature type="domain" description="Bacterial sugar transferase" evidence="10">
    <location>
        <begin position="275"/>
        <end position="466"/>
    </location>
</feature>
<name>A0A011NA61_9PAST</name>
<organism evidence="11 12">
    <name type="scientific">Mannheimia granulomatis</name>
    <dbReference type="NCBI Taxonomy" id="85402"/>
    <lineage>
        <taxon>Bacteria</taxon>
        <taxon>Pseudomonadati</taxon>
        <taxon>Pseudomonadota</taxon>
        <taxon>Gammaproteobacteria</taxon>
        <taxon>Pasteurellales</taxon>
        <taxon>Pasteurellaceae</taxon>
        <taxon>Mannheimia</taxon>
    </lineage>
</organism>
<evidence type="ECO:0000256" key="5">
    <source>
        <dbReference type="ARBA" id="ARBA00022679"/>
    </source>
</evidence>
<dbReference type="AlphaFoldDB" id="A0A011NA61"/>
<dbReference type="Pfam" id="PF02397">
    <property type="entry name" value="Bac_transf"/>
    <property type="match status" value="1"/>
</dbReference>
<dbReference type="InterPro" id="IPR017472">
    <property type="entry name" value="Undecaprenyl-P_galact_Ptfrase"/>
</dbReference>
<dbReference type="PANTHER" id="PTHR30576:SF4">
    <property type="entry name" value="UNDECAPRENYL-PHOSPHATE GALACTOSE PHOSPHOTRANSFERASE"/>
    <property type="match status" value="1"/>
</dbReference>
<evidence type="ECO:0000313" key="11">
    <source>
        <dbReference type="EMBL" id="EXI61325.1"/>
    </source>
</evidence>
<dbReference type="GO" id="GO:0016780">
    <property type="term" value="F:phosphotransferase activity, for other substituted phosphate groups"/>
    <property type="evidence" value="ECO:0007669"/>
    <property type="project" value="TreeGrafter"/>
</dbReference>
<dbReference type="Gene3D" id="3.40.50.720">
    <property type="entry name" value="NAD(P)-binding Rossmann-like Domain"/>
    <property type="match status" value="1"/>
</dbReference>
<dbReference type="InterPro" id="IPR017475">
    <property type="entry name" value="EPS_sugar_tfrase"/>
</dbReference>